<organism evidence="2 4">
    <name type="scientific">Botryosphaeria dothidea</name>
    <dbReference type="NCBI Taxonomy" id="55169"/>
    <lineage>
        <taxon>Eukaryota</taxon>
        <taxon>Fungi</taxon>
        <taxon>Dikarya</taxon>
        <taxon>Ascomycota</taxon>
        <taxon>Pezizomycotina</taxon>
        <taxon>Dothideomycetes</taxon>
        <taxon>Dothideomycetes incertae sedis</taxon>
        <taxon>Botryosphaeriales</taxon>
        <taxon>Botryosphaeriaceae</taxon>
        <taxon>Botryosphaeria</taxon>
    </lineage>
</organism>
<feature type="compositionally biased region" description="Basic and acidic residues" evidence="1">
    <location>
        <begin position="272"/>
        <end position="286"/>
    </location>
</feature>
<feature type="compositionally biased region" description="Pro residues" evidence="1">
    <location>
        <begin position="189"/>
        <end position="205"/>
    </location>
</feature>
<keyword evidence="4" id="KW-1185">Reference proteome</keyword>
<comment type="caution">
    <text evidence="2">The sequence shown here is derived from an EMBL/GenBank/DDBJ whole genome shotgun (WGS) entry which is preliminary data.</text>
</comment>
<gene>
    <name evidence="3" type="ORF">GTA08_BOTSDO06803</name>
    <name evidence="2" type="ORF">GTA08_BOTSDO10998</name>
</gene>
<dbReference type="Proteomes" id="UP000572817">
    <property type="component" value="Unassembled WGS sequence"/>
</dbReference>
<dbReference type="AlphaFoldDB" id="A0A8H4IHJ3"/>
<feature type="region of interest" description="Disordered" evidence="1">
    <location>
        <begin position="272"/>
        <end position="307"/>
    </location>
</feature>
<reference evidence="2 4" key="1">
    <citation type="submission" date="2020-04" db="EMBL/GenBank/DDBJ databases">
        <title>Genome Assembly and Annotation of Botryosphaeria dothidea sdau 11-99, a Latent Pathogen of Apple Fruit Ring Rot in China.</title>
        <authorList>
            <person name="Yu C."/>
            <person name="Diao Y."/>
            <person name="Lu Q."/>
            <person name="Zhao J."/>
            <person name="Cui S."/>
            <person name="Peng C."/>
            <person name="He B."/>
            <person name="Liu H."/>
        </authorList>
    </citation>
    <scope>NUCLEOTIDE SEQUENCE [LARGE SCALE GENOMIC DNA]</scope>
    <source>
        <strain evidence="2">Sdau11-99</strain>
        <strain evidence="4">sdau11-99</strain>
    </source>
</reference>
<protein>
    <submittedName>
        <fullName evidence="2">Uncharacterized protein</fullName>
    </submittedName>
</protein>
<name>A0A8H4IHJ3_9PEZI</name>
<accession>A0A8H4IHJ3</accession>
<evidence type="ECO:0000313" key="3">
    <source>
        <dbReference type="EMBL" id="KAF4305414.1"/>
    </source>
</evidence>
<feature type="compositionally biased region" description="Polar residues" evidence="1">
    <location>
        <begin position="287"/>
        <end position="300"/>
    </location>
</feature>
<evidence type="ECO:0000256" key="1">
    <source>
        <dbReference type="SAM" id="MobiDB-lite"/>
    </source>
</evidence>
<sequence length="307" mass="33780">MCKTYTWACRGCRALQDITYRCGSSHLGSCLCRTPVAGLPPDAQYKTVRCCYCHHTNLPAEASSSSTCTSNCVNPALSAPLQQQPDLCGCNGGLAAFHQGLHTPLQQRQTYTHVTPHIDPALLALDSTPDTAAETPAQQHWLHSTPISGEYQPVTTTAFSGLPSLHQPSARRTAVTDPQSSQHAQKAPPFTPPPQQPYHLPPVPHFSPLRLSPYSAHTNRTLAALDKKRTEIFERAAQAQLKSRESGQREKIPRAEELDQAWAMLRATVTRDLERTQSGLRGDDATSQRGVRGQQHSEQYQEAERCD</sequence>
<dbReference type="EMBL" id="WWBZ02000040">
    <property type="protein sequence ID" value="KAF4305414.1"/>
    <property type="molecule type" value="Genomic_DNA"/>
</dbReference>
<evidence type="ECO:0000313" key="4">
    <source>
        <dbReference type="Proteomes" id="UP000572817"/>
    </source>
</evidence>
<feature type="compositionally biased region" description="Polar residues" evidence="1">
    <location>
        <begin position="147"/>
        <end position="159"/>
    </location>
</feature>
<feature type="region of interest" description="Disordered" evidence="1">
    <location>
        <begin position="147"/>
        <end position="212"/>
    </location>
</feature>
<evidence type="ECO:0000313" key="2">
    <source>
        <dbReference type="EMBL" id="KAF4300839.1"/>
    </source>
</evidence>
<dbReference type="EMBL" id="WWBZ02000082">
    <property type="protein sequence ID" value="KAF4300839.1"/>
    <property type="molecule type" value="Genomic_DNA"/>
</dbReference>
<proteinExistence type="predicted"/>